<evidence type="ECO:0000313" key="3">
    <source>
        <dbReference type="EMBL" id="TDV45930.1"/>
    </source>
</evidence>
<keyword evidence="1" id="KW-1003">Cell membrane</keyword>
<protein>
    <submittedName>
        <fullName evidence="3">Glycosyltransferase involved in cell wall biosynthesis</fullName>
    </submittedName>
</protein>
<sequence>MEPQPPRAGQPDSDLSVEAQMKLPSQCKVAILMCTYNGQAYLKEQIDSLISQTHQNWTLYISDDGSTDGTLALLDTYRELIDSQRIHLFSGPREGFAKNFMSLVRNENIEGDFFAFSDQDDIWHNDKLEKSVRQLQSFPGNQPVLYCSRTRLINENRKIIGFSPKFNRPPLFQNALIQSIAGANTMLLNGAARDLLNRTSPDIPVVAHDWLAYLLTTACGGKVIYDLEPTLDYRQHGGNVIGSNSSIKERILRLGKLIDGRFSRWSDVNLSILEPLEEDLTASNRQTVHDFKKARQSTLLQRFRLMRSSGIYRQTLMGNISLILAIYLNKI</sequence>
<dbReference type="PANTHER" id="PTHR43685">
    <property type="entry name" value="GLYCOSYLTRANSFERASE"/>
    <property type="match status" value="1"/>
</dbReference>
<dbReference type="Proteomes" id="UP000295804">
    <property type="component" value="Unassembled WGS sequence"/>
</dbReference>
<dbReference type="AlphaFoldDB" id="A0A4R7VAD4"/>
<keyword evidence="3" id="KW-0808">Transferase</keyword>
<evidence type="ECO:0000259" key="2">
    <source>
        <dbReference type="Pfam" id="PF00535"/>
    </source>
</evidence>
<feature type="domain" description="Glycosyltransferase 2-like" evidence="2">
    <location>
        <begin position="31"/>
        <end position="137"/>
    </location>
</feature>
<dbReference type="GO" id="GO:0016740">
    <property type="term" value="F:transferase activity"/>
    <property type="evidence" value="ECO:0007669"/>
    <property type="project" value="UniProtKB-KW"/>
</dbReference>
<accession>A0A4R7VAD4</accession>
<dbReference type="Pfam" id="PF00535">
    <property type="entry name" value="Glycos_transf_2"/>
    <property type="match status" value="1"/>
</dbReference>
<dbReference type="RefSeq" id="WP_244294959.1">
    <property type="nucleotide sequence ID" value="NZ_SOCQ01000008.1"/>
</dbReference>
<dbReference type="Gene3D" id="3.90.550.10">
    <property type="entry name" value="Spore Coat Polysaccharide Biosynthesis Protein SpsA, Chain A"/>
    <property type="match status" value="1"/>
</dbReference>
<dbReference type="InterPro" id="IPR001173">
    <property type="entry name" value="Glyco_trans_2-like"/>
</dbReference>
<reference evidence="3 4" key="1">
    <citation type="submission" date="2019-03" db="EMBL/GenBank/DDBJ databases">
        <title>Genomic analyses of the natural microbiome of Caenorhabditis elegans.</title>
        <authorList>
            <person name="Samuel B."/>
        </authorList>
    </citation>
    <scope>NUCLEOTIDE SEQUENCE [LARGE SCALE GENOMIC DNA]</scope>
    <source>
        <strain evidence="3 4">BIGb0525</strain>
    </source>
</reference>
<comment type="caution">
    <text evidence="3">The sequence shown here is derived from an EMBL/GenBank/DDBJ whole genome shotgun (WGS) entry which is preliminary data.</text>
</comment>
<evidence type="ECO:0000256" key="1">
    <source>
        <dbReference type="ARBA" id="ARBA00022519"/>
    </source>
</evidence>
<dbReference type="CDD" id="cd04196">
    <property type="entry name" value="GT_2_like_d"/>
    <property type="match status" value="1"/>
</dbReference>
<keyword evidence="1" id="KW-0997">Cell inner membrane</keyword>
<evidence type="ECO:0000313" key="4">
    <source>
        <dbReference type="Proteomes" id="UP000295804"/>
    </source>
</evidence>
<gene>
    <name evidence="3" type="ORF">EDF87_108141</name>
</gene>
<organism evidence="3 4">
    <name type="scientific">Pseudomonas helmanticensis</name>
    <dbReference type="NCBI Taxonomy" id="1471381"/>
    <lineage>
        <taxon>Bacteria</taxon>
        <taxon>Pseudomonadati</taxon>
        <taxon>Pseudomonadota</taxon>
        <taxon>Gammaproteobacteria</taxon>
        <taxon>Pseudomonadales</taxon>
        <taxon>Pseudomonadaceae</taxon>
        <taxon>Pseudomonas</taxon>
    </lineage>
</organism>
<dbReference type="EMBL" id="SOCQ01000008">
    <property type="protein sequence ID" value="TDV45930.1"/>
    <property type="molecule type" value="Genomic_DNA"/>
</dbReference>
<dbReference type="PANTHER" id="PTHR43685:SF11">
    <property type="entry name" value="GLYCOSYLTRANSFERASE TAGX-RELATED"/>
    <property type="match status" value="1"/>
</dbReference>
<dbReference type="InterPro" id="IPR050834">
    <property type="entry name" value="Glycosyltransf_2"/>
</dbReference>
<dbReference type="SUPFAM" id="SSF53448">
    <property type="entry name" value="Nucleotide-diphospho-sugar transferases"/>
    <property type="match status" value="1"/>
</dbReference>
<proteinExistence type="predicted"/>
<keyword evidence="1" id="KW-0472">Membrane</keyword>
<dbReference type="InterPro" id="IPR029044">
    <property type="entry name" value="Nucleotide-diphossugar_trans"/>
</dbReference>
<name>A0A4R7VAD4_9PSED</name>